<evidence type="ECO:0000313" key="2">
    <source>
        <dbReference type="EMBL" id="CAB0043982.1"/>
    </source>
</evidence>
<proteinExistence type="predicted"/>
<keyword evidence="3" id="KW-1185">Reference proteome</keyword>
<evidence type="ECO:0000313" key="3">
    <source>
        <dbReference type="Proteomes" id="UP000479190"/>
    </source>
</evidence>
<feature type="compositionally biased region" description="Basic and acidic residues" evidence="1">
    <location>
        <begin position="34"/>
        <end position="47"/>
    </location>
</feature>
<organism evidence="2 3">
    <name type="scientific">Trichogramma brassicae</name>
    <dbReference type="NCBI Taxonomy" id="86971"/>
    <lineage>
        <taxon>Eukaryota</taxon>
        <taxon>Metazoa</taxon>
        <taxon>Ecdysozoa</taxon>
        <taxon>Arthropoda</taxon>
        <taxon>Hexapoda</taxon>
        <taxon>Insecta</taxon>
        <taxon>Pterygota</taxon>
        <taxon>Neoptera</taxon>
        <taxon>Endopterygota</taxon>
        <taxon>Hymenoptera</taxon>
        <taxon>Apocrita</taxon>
        <taxon>Proctotrupomorpha</taxon>
        <taxon>Chalcidoidea</taxon>
        <taxon>Trichogrammatidae</taxon>
        <taxon>Trichogramma</taxon>
    </lineage>
</organism>
<reference evidence="2 3" key="1">
    <citation type="submission" date="2020-02" db="EMBL/GenBank/DDBJ databases">
        <authorList>
            <person name="Ferguson B K."/>
        </authorList>
    </citation>
    <scope>NUCLEOTIDE SEQUENCE [LARGE SCALE GENOMIC DNA]</scope>
</reference>
<sequence>MEAYGQQHLSEEETPEEDKDKERQHPQGGNMGTEDDKDKTLKKEEQSRAAFNATMAHERFIKRLGFYTCSSKRNTSIQTLVFKPLSGPSLPFDRRIMYFILKPRLRSHNPESQIAYPETPLVEE</sequence>
<dbReference type="Proteomes" id="UP000479190">
    <property type="component" value="Unassembled WGS sequence"/>
</dbReference>
<evidence type="ECO:0000256" key="1">
    <source>
        <dbReference type="SAM" id="MobiDB-lite"/>
    </source>
</evidence>
<dbReference type="EMBL" id="CADCXV010001369">
    <property type="protein sequence ID" value="CAB0043982.1"/>
    <property type="molecule type" value="Genomic_DNA"/>
</dbReference>
<feature type="region of interest" description="Disordered" evidence="1">
    <location>
        <begin position="1"/>
        <end position="54"/>
    </location>
</feature>
<accession>A0A6H5J3L7</accession>
<dbReference type="AlphaFoldDB" id="A0A6H5J3L7"/>
<protein>
    <submittedName>
        <fullName evidence="2">Uncharacterized protein</fullName>
    </submittedName>
</protein>
<gene>
    <name evidence="2" type="ORF">TBRA_LOCUS15570</name>
</gene>
<name>A0A6H5J3L7_9HYME</name>